<reference evidence="1 2" key="1">
    <citation type="submission" date="2024-04" db="EMBL/GenBank/DDBJ databases">
        <authorList>
            <person name="Waldvogel A.-M."/>
            <person name="Schoenle A."/>
        </authorList>
    </citation>
    <scope>NUCLEOTIDE SEQUENCE [LARGE SCALE GENOMIC DNA]</scope>
</reference>
<evidence type="ECO:0000313" key="2">
    <source>
        <dbReference type="Proteomes" id="UP001497482"/>
    </source>
</evidence>
<sequence>MADRRLNSGSGVTTFHLIHHWLMDMGSWSLTGLGGGRRFRGTDGVKDRTRVSVTNSPMSRRGGGIEVREDLCRRSELLPQREQRKCSASCVPFFICPPHLNSPSRKRGHGRGQSHLFLWSVAKCPTRGLLSRDPYDFKRAFHLGSLIKG</sequence>
<gene>
    <name evidence="1" type="ORF">KC01_LOCUS37203</name>
</gene>
<dbReference type="Proteomes" id="UP001497482">
    <property type="component" value="Chromosome 7"/>
</dbReference>
<keyword evidence="2" id="KW-1185">Reference proteome</keyword>
<organism evidence="1 2">
    <name type="scientific">Knipowitschia caucasica</name>
    <name type="common">Caucasian dwarf goby</name>
    <name type="synonym">Pomatoschistus caucasicus</name>
    <dbReference type="NCBI Taxonomy" id="637954"/>
    <lineage>
        <taxon>Eukaryota</taxon>
        <taxon>Metazoa</taxon>
        <taxon>Chordata</taxon>
        <taxon>Craniata</taxon>
        <taxon>Vertebrata</taxon>
        <taxon>Euteleostomi</taxon>
        <taxon>Actinopterygii</taxon>
        <taxon>Neopterygii</taxon>
        <taxon>Teleostei</taxon>
        <taxon>Neoteleostei</taxon>
        <taxon>Acanthomorphata</taxon>
        <taxon>Gobiaria</taxon>
        <taxon>Gobiiformes</taxon>
        <taxon>Gobioidei</taxon>
        <taxon>Gobiidae</taxon>
        <taxon>Gobiinae</taxon>
        <taxon>Knipowitschia</taxon>
    </lineage>
</organism>
<proteinExistence type="predicted"/>
<dbReference type="AlphaFoldDB" id="A0AAV2MB90"/>
<protein>
    <submittedName>
        <fullName evidence="1">Uncharacterized protein</fullName>
    </submittedName>
</protein>
<name>A0AAV2MB90_KNICA</name>
<evidence type="ECO:0000313" key="1">
    <source>
        <dbReference type="EMBL" id="CAL1610628.1"/>
    </source>
</evidence>
<dbReference type="EMBL" id="OZ035829">
    <property type="protein sequence ID" value="CAL1610628.1"/>
    <property type="molecule type" value="Genomic_DNA"/>
</dbReference>
<accession>A0AAV2MB90</accession>